<organism evidence="1 2">
    <name type="scientific">Phytophthora nicotianae (strain INRA-310)</name>
    <name type="common">Phytophthora parasitica</name>
    <dbReference type="NCBI Taxonomy" id="761204"/>
    <lineage>
        <taxon>Eukaryota</taxon>
        <taxon>Sar</taxon>
        <taxon>Stramenopiles</taxon>
        <taxon>Oomycota</taxon>
        <taxon>Peronosporomycetes</taxon>
        <taxon>Peronosporales</taxon>
        <taxon>Peronosporaceae</taxon>
        <taxon>Phytophthora</taxon>
    </lineage>
</organism>
<accession>W2R775</accession>
<dbReference type="Proteomes" id="UP000018817">
    <property type="component" value="Unassembled WGS sequence"/>
</dbReference>
<evidence type="ECO:0000313" key="2">
    <source>
        <dbReference type="Proteomes" id="UP000018817"/>
    </source>
</evidence>
<dbReference type="AlphaFoldDB" id="W2R775"/>
<gene>
    <name evidence="1" type="ORF">PPTG_21050</name>
</gene>
<dbReference type="EMBL" id="KI669563">
    <property type="protein sequence ID" value="ETN21101.1"/>
    <property type="molecule type" value="Genomic_DNA"/>
</dbReference>
<evidence type="ECO:0000313" key="1">
    <source>
        <dbReference type="EMBL" id="ETN21101.1"/>
    </source>
</evidence>
<name>W2R775_PHYN3</name>
<reference evidence="2" key="1">
    <citation type="submission" date="2011-12" db="EMBL/GenBank/DDBJ databases">
        <authorList>
            <consortium name="The Broad Institute Genome Sequencing Platform"/>
            <person name="Russ C."/>
            <person name="Tyler B."/>
            <person name="Panabieres F."/>
            <person name="Shan W."/>
            <person name="Tripathy S."/>
            <person name="Grunwald N."/>
            <person name="Machado M."/>
            <person name="Young S.K."/>
            <person name="Zeng Q."/>
            <person name="Gargeya S."/>
            <person name="Fitzgerald M."/>
            <person name="Haas B."/>
            <person name="Abouelleil A."/>
            <person name="Alvarado L."/>
            <person name="Arachchi H.M."/>
            <person name="Berlin A."/>
            <person name="Chapman S.B."/>
            <person name="Gearin G."/>
            <person name="Goldberg J."/>
            <person name="Griggs A."/>
            <person name="Gujja S."/>
            <person name="Hansen M."/>
            <person name="Heiman D."/>
            <person name="Howarth C."/>
            <person name="Larimer J."/>
            <person name="Lui A."/>
            <person name="MacDonald P.J.P."/>
            <person name="McCowen C."/>
            <person name="Montmayeur A."/>
            <person name="Murphy C."/>
            <person name="Neiman D."/>
            <person name="Pearson M."/>
            <person name="Priest M."/>
            <person name="Roberts A."/>
            <person name="Saif S."/>
            <person name="Shea T."/>
            <person name="Sisk P."/>
            <person name="Stolte C."/>
            <person name="Sykes S."/>
            <person name="Wortman J."/>
            <person name="Nusbaum C."/>
            <person name="Birren B."/>
        </authorList>
    </citation>
    <scope>NUCLEOTIDE SEQUENCE [LARGE SCALE GENOMIC DNA]</scope>
    <source>
        <strain evidence="2">INRA-310</strain>
    </source>
</reference>
<dbReference type="VEuPathDB" id="FungiDB:PPTG_21050"/>
<dbReference type="RefSeq" id="XP_008893751.1">
    <property type="nucleotide sequence ID" value="XM_008895503.1"/>
</dbReference>
<dbReference type="GeneID" id="20189649"/>
<sequence length="196" mass="22176">MNERSTFLLASAKDLDGRRYFPACRSWNNGDKFFNAVYVGPSVAQQVSKKHKTSKRVFLTYNKAIDMAREDSQLLVEDMKVFIIVRSQLAPCVFMSNHLTMKLPPNSPKLQTTDSVVEQFADRRCKVGRGVHSIQEGAQLISLAFVQELALVCEKKQDGMLALTKSLHILPCLEEQCMVCVIGVSSRPYHVHMWNP</sequence>
<proteinExistence type="predicted"/>
<reference evidence="1 2" key="2">
    <citation type="submission" date="2013-11" db="EMBL/GenBank/DDBJ databases">
        <title>The Genome Sequence of Phytophthora parasitica INRA-310.</title>
        <authorList>
            <consortium name="The Broad Institute Genomics Platform"/>
            <person name="Russ C."/>
            <person name="Tyler B."/>
            <person name="Panabieres F."/>
            <person name="Shan W."/>
            <person name="Tripathy S."/>
            <person name="Grunwald N."/>
            <person name="Machado M."/>
            <person name="Johnson C.S."/>
            <person name="Arredondo F."/>
            <person name="Hong C."/>
            <person name="Coffey M."/>
            <person name="Young S.K."/>
            <person name="Zeng Q."/>
            <person name="Gargeya S."/>
            <person name="Fitzgerald M."/>
            <person name="Abouelleil A."/>
            <person name="Alvarado L."/>
            <person name="Chapman S.B."/>
            <person name="Gainer-Dewar J."/>
            <person name="Goldberg J."/>
            <person name="Griggs A."/>
            <person name="Gujja S."/>
            <person name="Hansen M."/>
            <person name="Howarth C."/>
            <person name="Imamovic A."/>
            <person name="Ireland A."/>
            <person name="Larimer J."/>
            <person name="McCowan C."/>
            <person name="Murphy C."/>
            <person name="Pearson M."/>
            <person name="Poon T.W."/>
            <person name="Priest M."/>
            <person name="Roberts A."/>
            <person name="Saif S."/>
            <person name="Shea T."/>
            <person name="Sykes S."/>
            <person name="Wortman J."/>
            <person name="Nusbaum C."/>
            <person name="Birren B."/>
        </authorList>
    </citation>
    <scope>NUCLEOTIDE SEQUENCE [LARGE SCALE GENOMIC DNA]</scope>
    <source>
        <strain evidence="1 2">INRA-310</strain>
    </source>
</reference>
<protein>
    <submittedName>
        <fullName evidence="1">Uncharacterized protein</fullName>
    </submittedName>
</protein>
<dbReference type="STRING" id="761204.W2R775"/>